<comment type="caution">
    <text evidence="1">The sequence shown here is derived from an EMBL/GenBank/DDBJ whole genome shotgun (WGS) entry which is preliminary data.</text>
</comment>
<reference evidence="1 2" key="1">
    <citation type="journal article" date="2020" name="ISME J.">
        <title>Uncovering the hidden diversity of litter-decomposition mechanisms in mushroom-forming fungi.</title>
        <authorList>
            <person name="Floudas D."/>
            <person name="Bentzer J."/>
            <person name="Ahren D."/>
            <person name="Johansson T."/>
            <person name="Persson P."/>
            <person name="Tunlid A."/>
        </authorList>
    </citation>
    <scope>NUCLEOTIDE SEQUENCE [LARGE SCALE GENOMIC DNA]</scope>
    <source>
        <strain evidence="1 2">CBS 406.79</strain>
    </source>
</reference>
<dbReference type="AlphaFoldDB" id="A0A8H5HUB0"/>
<dbReference type="Proteomes" id="UP000518752">
    <property type="component" value="Unassembled WGS sequence"/>
</dbReference>
<protein>
    <submittedName>
        <fullName evidence="1">Uncharacterized protein</fullName>
    </submittedName>
</protein>
<keyword evidence="2" id="KW-1185">Reference proteome</keyword>
<evidence type="ECO:0000313" key="1">
    <source>
        <dbReference type="EMBL" id="KAF5389583.1"/>
    </source>
</evidence>
<organism evidence="1 2">
    <name type="scientific">Collybiopsis confluens</name>
    <dbReference type="NCBI Taxonomy" id="2823264"/>
    <lineage>
        <taxon>Eukaryota</taxon>
        <taxon>Fungi</taxon>
        <taxon>Dikarya</taxon>
        <taxon>Basidiomycota</taxon>
        <taxon>Agaricomycotina</taxon>
        <taxon>Agaricomycetes</taxon>
        <taxon>Agaricomycetidae</taxon>
        <taxon>Agaricales</taxon>
        <taxon>Marasmiineae</taxon>
        <taxon>Omphalotaceae</taxon>
        <taxon>Collybiopsis</taxon>
    </lineage>
</organism>
<dbReference type="EMBL" id="JAACJN010000021">
    <property type="protein sequence ID" value="KAF5389583.1"/>
    <property type="molecule type" value="Genomic_DNA"/>
</dbReference>
<accession>A0A8H5HUB0</accession>
<name>A0A8H5HUB0_9AGAR</name>
<evidence type="ECO:0000313" key="2">
    <source>
        <dbReference type="Proteomes" id="UP000518752"/>
    </source>
</evidence>
<proteinExistence type="predicted"/>
<gene>
    <name evidence="1" type="ORF">D9757_004086</name>
</gene>
<sequence length="99" mass="10831">MVTEVIVVDNGLSGPAFQNVRRVQNLRNIIQVDAHFEGATGLISPLQIIQVDADFEGATGLISPLQIIQVVITFKRAIGLINPDQTKPSLLDNHNERAF</sequence>